<dbReference type="AlphaFoldDB" id="A0A1F4UIP5"/>
<dbReference type="InterPro" id="IPR016167">
    <property type="entry name" value="FAD-bd_PCMH_sub1"/>
</dbReference>
<keyword evidence="9 16" id="KW-0521">NADP</keyword>
<dbReference type="GO" id="GO:0071555">
    <property type="term" value="P:cell wall organization"/>
    <property type="evidence" value="ECO:0007669"/>
    <property type="project" value="UniProtKB-KW"/>
</dbReference>
<feature type="domain" description="FAD-binding PCMH-type" evidence="17">
    <location>
        <begin position="19"/>
        <end position="183"/>
    </location>
</feature>
<evidence type="ECO:0000256" key="12">
    <source>
        <dbReference type="ARBA" id="ARBA00023002"/>
    </source>
</evidence>
<evidence type="ECO:0000256" key="14">
    <source>
        <dbReference type="ARBA" id="ARBA00023316"/>
    </source>
</evidence>
<name>A0A1F4UIP5_UNCKA</name>
<evidence type="ECO:0000256" key="3">
    <source>
        <dbReference type="ARBA" id="ARBA00004496"/>
    </source>
</evidence>
<dbReference type="EMBL" id="MEUW01000009">
    <property type="protein sequence ID" value="OGC44789.1"/>
    <property type="molecule type" value="Genomic_DNA"/>
</dbReference>
<dbReference type="EC" id="1.3.1.98" evidence="16"/>
<keyword evidence="12 16" id="KW-0560">Oxidoreductase</keyword>
<evidence type="ECO:0000256" key="2">
    <source>
        <dbReference type="ARBA" id="ARBA00003921"/>
    </source>
</evidence>
<dbReference type="GO" id="GO:0051301">
    <property type="term" value="P:cell division"/>
    <property type="evidence" value="ECO:0007669"/>
    <property type="project" value="UniProtKB-KW"/>
</dbReference>
<comment type="pathway">
    <text evidence="4 16">Cell wall biogenesis; peptidoglycan biosynthesis.</text>
</comment>
<evidence type="ECO:0000256" key="4">
    <source>
        <dbReference type="ARBA" id="ARBA00004752"/>
    </source>
</evidence>
<dbReference type="SUPFAM" id="SSF56194">
    <property type="entry name" value="Uridine diphospho-N-Acetylenolpyruvylglucosamine reductase, MurB, C-terminal domain"/>
    <property type="match status" value="1"/>
</dbReference>
<evidence type="ECO:0000256" key="7">
    <source>
        <dbReference type="ARBA" id="ARBA00022630"/>
    </source>
</evidence>
<dbReference type="UniPathway" id="UPA00219"/>
<gene>
    <name evidence="16" type="primary">murB</name>
    <name evidence="18" type="ORF">A2V54_01420</name>
</gene>
<keyword evidence="10 16" id="KW-0133">Cell shape</keyword>
<keyword evidence="6 16" id="KW-0132">Cell division</keyword>
<evidence type="ECO:0000256" key="13">
    <source>
        <dbReference type="ARBA" id="ARBA00023306"/>
    </source>
</evidence>
<dbReference type="Gene3D" id="3.30.465.10">
    <property type="match status" value="1"/>
</dbReference>
<keyword evidence="5 16" id="KW-0963">Cytoplasm</keyword>
<dbReference type="GO" id="GO:0008762">
    <property type="term" value="F:UDP-N-acetylmuramate dehydrogenase activity"/>
    <property type="evidence" value="ECO:0007669"/>
    <property type="project" value="UniProtKB-UniRule"/>
</dbReference>
<keyword evidence="13 16" id="KW-0131">Cell cycle</keyword>
<protein>
    <recommendedName>
        <fullName evidence="16">UDP-N-acetylenolpyruvoylglucosamine reductase</fullName>
        <ecNumber evidence="16">1.3.1.98</ecNumber>
    </recommendedName>
    <alternativeName>
        <fullName evidence="16">UDP-N-acetylmuramate dehydrogenase</fullName>
    </alternativeName>
</protein>
<dbReference type="STRING" id="1802613.A2V54_01420"/>
<dbReference type="PANTHER" id="PTHR21071:SF4">
    <property type="entry name" value="UDP-N-ACETYLENOLPYRUVOYLGLUCOSAMINE REDUCTASE"/>
    <property type="match status" value="1"/>
</dbReference>
<feature type="active site" evidence="16">
    <location>
        <position position="302"/>
    </location>
</feature>
<dbReference type="Proteomes" id="UP000176583">
    <property type="component" value="Unassembled WGS sequence"/>
</dbReference>
<dbReference type="Pfam" id="PF01565">
    <property type="entry name" value="FAD_binding_4"/>
    <property type="match status" value="1"/>
</dbReference>
<evidence type="ECO:0000256" key="8">
    <source>
        <dbReference type="ARBA" id="ARBA00022827"/>
    </source>
</evidence>
<evidence type="ECO:0000313" key="18">
    <source>
        <dbReference type="EMBL" id="OGC44789.1"/>
    </source>
</evidence>
<keyword evidence="8 16" id="KW-0274">FAD</keyword>
<evidence type="ECO:0000256" key="10">
    <source>
        <dbReference type="ARBA" id="ARBA00022960"/>
    </source>
</evidence>
<sequence length="324" mass="35217">MNLSGLRQRVSLAPYTTLKIGGPARLLTEVSTATQLKNAIRWAKKKNVSILVIGSGSNLLVSDRGFSGLIIRNKVAGIKTSGQNLIVKGGTLLQDLVDFTNRFGWGGLEKMTGIPGTVAGAICGNAGAYGQTISDHLIRVKVFDGLDEKIFSRAHCPSSYRESVFKKKKGLIILEAEFSLKHAVPQDLQVVSQEIRALREEKYPADLRCPGSFFKNLQAGDLPPQVLKKIPKDKVKHGKIPAGYLLEEVGAKGKSLGGVKIASYHGNLFFNDGGGTAEDFLALAENYRQKVKERFGVLLEPEVQLVGFESKPMGLLPFKKKCLP</sequence>
<dbReference type="GO" id="GO:0005829">
    <property type="term" value="C:cytosol"/>
    <property type="evidence" value="ECO:0007669"/>
    <property type="project" value="TreeGrafter"/>
</dbReference>
<proteinExistence type="inferred from homology"/>
<dbReference type="InterPro" id="IPR011601">
    <property type="entry name" value="MurB_C"/>
</dbReference>
<keyword evidence="14 16" id="KW-0961">Cell wall biogenesis/degradation</keyword>
<feature type="active site" evidence="16">
    <location>
        <position position="161"/>
    </location>
</feature>
<evidence type="ECO:0000256" key="15">
    <source>
        <dbReference type="ARBA" id="ARBA00048914"/>
    </source>
</evidence>
<dbReference type="InterPro" id="IPR006094">
    <property type="entry name" value="Oxid_FAD_bind_N"/>
</dbReference>
<dbReference type="GO" id="GO:0008360">
    <property type="term" value="P:regulation of cell shape"/>
    <property type="evidence" value="ECO:0007669"/>
    <property type="project" value="UniProtKB-KW"/>
</dbReference>
<dbReference type="Gene3D" id="3.90.78.10">
    <property type="entry name" value="UDP-N-acetylenolpyruvoylglucosamine reductase, C-terminal domain"/>
    <property type="match status" value="1"/>
</dbReference>
<keyword evidence="11 16" id="KW-0573">Peptidoglycan synthesis</keyword>
<dbReference type="Pfam" id="PF02873">
    <property type="entry name" value="MurB_C"/>
    <property type="match status" value="1"/>
</dbReference>
<dbReference type="GO" id="GO:0071949">
    <property type="term" value="F:FAD binding"/>
    <property type="evidence" value="ECO:0007669"/>
    <property type="project" value="InterPro"/>
</dbReference>
<evidence type="ECO:0000256" key="9">
    <source>
        <dbReference type="ARBA" id="ARBA00022857"/>
    </source>
</evidence>
<evidence type="ECO:0000313" key="19">
    <source>
        <dbReference type="Proteomes" id="UP000176583"/>
    </source>
</evidence>
<dbReference type="InterPro" id="IPR016169">
    <property type="entry name" value="FAD-bd_PCMH_sub2"/>
</dbReference>
<dbReference type="PANTHER" id="PTHR21071">
    <property type="entry name" value="UDP-N-ACETYLENOLPYRUVOYLGLUCOSAMINE REDUCTASE"/>
    <property type="match status" value="1"/>
</dbReference>
<dbReference type="SUPFAM" id="SSF56176">
    <property type="entry name" value="FAD-binding/transporter-associated domain-like"/>
    <property type="match status" value="1"/>
</dbReference>
<accession>A0A1F4UIP5</accession>
<dbReference type="NCBIfam" id="TIGR00179">
    <property type="entry name" value="murB"/>
    <property type="match status" value="1"/>
</dbReference>
<comment type="cofactor">
    <cofactor evidence="1 16">
        <name>FAD</name>
        <dbReference type="ChEBI" id="CHEBI:57692"/>
    </cofactor>
</comment>
<dbReference type="InterPro" id="IPR036635">
    <property type="entry name" value="MurB_C_sf"/>
</dbReference>
<comment type="function">
    <text evidence="2 16">Cell wall formation.</text>
</comment>
<dbReference type="InterPro" id="IPR003170">
    <property type="entry name" value="MurB"/>
</dbReference>
<dbReference type="InterPro" id="IPR016166">
    <property type="entry name" value="FAD-bd_PCMH"/>
</dbReference>
<comment type="caution">
    <text evidence="18">The sequence shown here is derived from an EMBL/GenBank/DDBJ whole genome shotgun (WGS) entry which is preliminary data.</text>
</comment>
<evidence type="ECO:0000256" key="5">
    <source>
        <dbReference type="ARBA" id="ARBA00022490"/>
    </source>
</evidence>
<evidence type="ECO:0000256" key="16">
    <source>
        <dbReference type="HAMAP-Rule" id="MF_00037"/>
    </source>
</evidence>
<dbReference type="GO" id="GO:0009252">
    <property type="term" value="P:peptidoglycan biosynthetic process"/>
    <property type="evidence" value="ECO:0007669"/>
    <property type="project" value="UniProtKB-UniRule"/>
</dbReference>
<keyword evidence="7 16" id="KW-0285">Flavoprotein</keyword>
<comment type="subcellular location">
    <subcellularLocation>
        <location evidence="3 16">Cytoplasm</location>
    </subcellularLocation>
</comment>
<evidence type="ECO:0000256" key="1">
    <source>
        <dbReference type="ARBA" id="ARBA00001974"/>
    </source>
</evidence>
<evidence type="ECO:0000256" key="11">
    <source>
        <dbReference type="ARBA" id="ARBA00022984"/>
    </source>
</evidence>
<dbReference type="PROSITE" id="PS51387">
    <property type="entry name" value="FAD_PCMH"/>
    <property type="match status" value="1"/>
</dbReference>
<dbReference type="HAMAP" id="MF_00037">
    <property type="entry name" value="MurB"/>
    <property type="match status" value="1"/>
</dbReference>
<dbReference type="Gene3D" id="3.30.43.10">
    <property type="entry name" value="Uridine Diphospho-n-acetylenolpyruvylglucosamine Reductase, domain 2"/>
    <property type="match status" value="1"/>
</dbReference>
<comment type="catalytic activity">
    <reaction evidence="15 16">
        <text>UDP-N-acetyl-alpha-D-muramate + NADP(+) = UDP-N-acetyl-3-O-(1-carboxyvinyl)-alpha-D-glucosamine + NADPH + H(+)</text>
        <dbReference type="Rhea" id="RHEA:12248"/>
        <dbReference type="ChEBI" id="CHEBI:15378"/>
        <dbReference type="ChEBI" id="CHEBI:57783"/>
        <dbReference type="ChEBI" id="CHEBI:58349"/>
        <dbReference type="ChEBI" id="CHEBI:68483"/>
        <dbReference type="ChEBI" id="CHEBI:70757"/>
        <dbReference type="EC" id="1.3.1.98"/>
    </reaction>
</comment>
<evidence type="ECO:0000259" key="17">
    <source>
        <dbReference type="PROSITE" id="PS51387"/>
    </source>
</evidence>
<organism evidence="18 19">
    <name type="scientific">candidate division WWE3 bacterium RBG_19FT_COMBO_53_11</name>
    <dbReference type="NCBI Taxonomy" id="1802613"/>
    <lineage>
        <taxon>Bacteria</taxon>
        <taxon>Katanobacteria</taxon>
    </lineage>
</organism>
<reference evidence="18 19" key="1">
    <citation type="journal article" date="2016" name="Nat. Commun.">
        <title>Thousands of microbial genomes shed light on interconnected biogeochemical processes in an aquifer system.</title>
        <authorList>
            <person name="Anantharaman K."/>
            <person name="Brown C.T."/>
            <person name="Hug L.A."/>
            <person name="Sharon I."/>
            <person name="Castelle C.J."/>
            <person name="Probst A.J."/>
            <person name="Thomas B.C."/>
            <person name="Singh A."/>
            <person name="Wilkins M.J."/>
            <person name="Karaoz U."/>
            <person name="Brodie E.L."/>
            <person name="Williams K.H."/>
            <person name="Hubbard S.S."/>
            <person name="Banfield J.F."/>
        </authorList>
    </citation>
    <scope>NUCLEOTIDE SEQUENCE [LARGE SCALE GENOMIC DNA]</scope>
</reference>
<evidence type="ECO:0000256" key="6">
    <source>
        <dbReference type="ARBA" id="ARBA00022618"/>
    </source>
</evidence>
<comment type="similarity">
    <text evidence="16">Belongs to the MurB family.</text>
</comment>
<dbReference type="InterPro" id="IPR036318">
    <property type="entry name" value="FAD-bd_PCMH-like_sf"/>
</dbReference>
<feature type="active site" description="Proton donor" evidence="16">
    <location>
        <position position="212"/>
    </location>
</feature>